<dbReference type="PANTHER" id="PTHR47169">
    <property type="entry name" value="OS01G0541250 PROTEIN"/>
    <property type="match status" value="1"/>
</dbReference>
<reference evidence="1" key="1">
    <citation type="submission" date="2013-12" db="EMBL/GenBank/DDBJ databases">
        <title>The Genome Sequence of Aphanomyces astaci APO3.</title>
        <authorList>
            <consortium name="The Broad Institute Genomics Platform"/>
            <person name="Russ C."/>
            <person name="Tyler B."/>
            <person name="van West P."/>
            <person name="Dieguez-Uribeondo J."/>
            <person name="Young S.K."/>
            <person name="Zeng Q."/>
            <person name="Gargeya S."/>
            <person name="Fitzgerald M."/>
            <person name="Abouelleil A."/>
            <person name="Alvarado L."/>
            <person name="Chapman S.B."/>
            <person name="Gainer-Dewar J."/>
            <person name="Goldberg J."/>
            <person name="Griggs A."/>
            <person name="Gujja S."/>
            <person name="Hansen M."/>
            <person name="Howarth C."/>
            <person name="Imamovic A."/>
            <person name="Ireland A."/>
            <person name="Larimer J."/>
            <person name="McCowan C."/>
            <person name="Murphy C."/>
            <person name="Pearson M."/>
            <person name="Poon T.W."/>
            <person name="Priest M."/>
            <person name="Roberts A."/>
            <person name="Saif S."/>
            <person name="Shea T."/>
            <person name="Sykes S."/>
            <person name="Wortman J."/>
            <person name="Nusbaum C."/>
            <person name="Birren B."/>
        </authorList>
    </citation>
    <scope>NUCLEOTIDE SEQUENCE [LARGE SCALE GENOMIC DNA]</scope>
    <source>
        <strain evidence="1">APO3</strain>
    </source>
</reference>
<gene>
    <name evidence="1" type="ORF">H257_01696</name>
</gene>
<dbReference type="EMBL" id="KI913116">
    <property type="protein sequence ID" value="ETV86520.1"/>
    <property type="molecule type" value="Genomic_DNA"/>
</dbReference>
<dbReference type="GeneID" id="20803692"/>
<dbReference type="AlphaFoldDB" id="W4H3C8"/>
<name>W4H3C8_APHAT</name>
<dbReference type="VEuPathDB" id="FungiDB:H257_01696"/>
<dbReference type="Gene3D" id="3.30.420.10">
    <property type="entry name" value="Ribonuclease H-like superfamily/Ribonuclease H"/>
    <property type="match status" value="1"/>
</dbReference>
<proteinExistence type="predicted"/>
<dbReference type="PANTHER" id="PTHR47169:SF4">
    <property type="entry name" value="TRANSPOSASE TC1-LIKE DOMAIN-CONTAINING PROTEIN"/>
    <property type="match status" value="1"/>
</dbReference>
<evidence type="ECO:0000313" key="1">
    <source>
        <dbReference type="EMBL" id="ETV86520.1"/>
    </source>
</evidence>
<dbReference type="GO" id="GO:0003676">
    <property type="term" value="F:nucleic acid binding"/>
    <property type="evidence" value="ECO:0007669"/>
    <property type="project" value="InterPro"/>
</dbReference>
<sequence>MTSIIRHKKKTPRFKAKSNYVKPFLTPANIEARLRYAMSFVRPLSNRRHSFSNMLDFVHVDEKWFNLTKVKRRYYAYDDEEVAARSVKSKHYITKLMFPLRPSLQDVFGRQGWCVTLRSSVGGVAWKQEPPQGHPCHCSSSRGHFLVVCGAVTCSSNKTTPALTVALRQSCFKPKVCVGLL</sequence>
<dbReference type="OrthoDB" id="123968at2759"/>
<organism evidence="1">
    <name type="scientific">Aphanomyces astaci</name>
    <name type="common">Crayfish plague agent</name>
    <dbReference type="NCBI Taxonomy" id="112090"/>
    <lineage>
        <taxon>Eukaryota</taxon>
        <taxon>Sar</taxon>
        <taxon>Stramenopiles</taxon>
        <taxon>Oomycota</taxon>
        <taxon>Saprolegniomycetes</taxon>
        <taxon>Saprolegniales</taxon>
        <taxon>Verrucalvaceae</taxon>
        <taxon>Aphanomyces</taxon>
    </lineage>
</organism>
<protein>
    <submittedName>
        <fullName evidence="1">Uncharacterized protein</fullName>
    </submittedName>
</protein>
<dbReference type="InterPro" id="IPR036397">
    <property type="entry name" value="RNaseH_sf"/>
</dbReference>
<accession>W4H3C8</accession>
<dbReference type="RefSeq" id="XP_009823319.1">
    <property type="nucleotide sequence ID" value="XM_009825017.1"/>
</dbReference>